<feature type="non-terminal residue" evidence="2">
    <location>
        <position position="109"/>
    </location>
</feature>
<dbReference type="EMBL" id="BARU01021952">
    <property type="protein sequence ID" value="GAH51219.1"/>
    <property type="molecule type" value="Genomic_DNA"/>
</dbReference>
<sequence length="109" mass="12094">MKLSKADIATRQAFSERMLEYGAIDKDFVVFEADIGYSTYSYLFGEAYPDRYFNMGIAESNTMAAAAGMAADGRTVIACSYGVFITMRAVEAIRTFICYPNLNVKFLSS</sequence>
<protein>
    <recommendedName>
        <fullName evidence="1">Transketolase-like pyrimidine-binding domain-containing protein</fullName>
    </recommendedName>
</protein>
<organism evidence="2">
    <name type="scientific">marine sediment metagenome</name>
    <dbReference type="NCBI Taxonomy" id="412755"/>
    <lineage>
        <taxon>unclassified sequences</taxon>
        <taxon>metagenomes</taxon>
        <taxon>ecological metagenomes</taxon>
    </lineage>
</organism>
<proteinExistence type="predicted"/>
<dbReference type="InterPro" id="IPR051157">
    <property type="entry name" value="PDH/Transketolase"/>
</dbReference>
<dbReference type="AlphaFoldDB" id="X1HBI9"/>
<comment type="caution">
    <text evidence="2">The sequence shown here is derived from an EMBL/GenBank/DDBJ whole genome shotgun (WGS) entry which is preliminary data.</text>
</comment>
<dbReference type="Gene3D" id="3.40.50.970">
    <property type="match status" value="1"/>
</dbReference>
<name>X1HBI9_9ZZZZ</name>
<dbReference type="SUPFAM" id="SSF52518">
    <property type="entry name" value="Thiamin diphosphate-binding fold (THDP-binding)"/>
    <property type="match status" value="1"/>
</dbReference>
<evidence type="ECO:0000259" key="1">
    <source>
        <dbReference type="Pfam" id="PF02779"/>
    </source>
</evidence>
<reference evidence="2" key="1">
    <citation type="journal article" date="2014" name="Front. Microbiol.">
        <title>High frequency of phylogenetically diverse reductive dehalogenase-homologous genes in deep subseafloor sedimentary metagenomes.</title>
        <authorList>
            <person name="Kawai M."/>
            <person name="Futagami T."/>
            <person name="Toyoda A."/>
            <person name="Takaki Y."/>
            <person name="Nishi S."/>
            <person name="Hori S."/>
            <person name="Arai W."/>
            <person name="Tsubouchi T."/>
            <person name="Morono Y."/>
            <person name="Uchiyama I."/>
            <person name="Ito T."/>
            <person name="Fujiyama A."/>
            <person name="Inagaki F."/>
            <person name="Takami H."/>
        </authorList>
    </citation>
    <scope>NUCLEOTIDE SEQUENCE</scope>
    <source>
        <strain evidence="2">Expedition CK06-06</strain>
    </source>
</reference>
<dbReference type="PANTHER" id="PTHR43825:SF1">
    <property type="entry name" value="TRANSKETOLASE-LIKE PYRIMIDINE-BINDING DOMAIN-CONTAINING PROTEIN"/>
    <property type="match status" value="1"/>
</dbReference>
<dbReference type="PANTHER" id="PTHR43825">
    <property type="entry name" value="PYRUVATE DEHYDROGENASE E1 COMPONENT"/>
    <property type="match status" value="1"/>
</dbReference>
<dbReference type="InterPro" id="IPR029061">
    <property type="entry name" value="THDP-binding"/>
</dbReference>
<accession>X1HBI9</accession>
<evidence type="ECO:0000313" key="2">
    <source>
        <dbReference type="EMBL" id="GAH51219.1"/>
    </source>
</evidence>
<gene>
    <name evidence="2" type="ORF">S03H2_35846</name>
</gene>
<dbReference type="InterPro" id="IPR005475">
    <property type="entry name" value="Transketolase-like_Pyr-bd"/>
</dbReference>
<dbReference type="Pfam" id="PF02779">
    <property type="entry name" value="Transket_pyr"/>
    <property type="match status" value="1"/>
</dbReference>
<feature type="domain" description="Transketolase-like pyrimidine-binding" evidence="1">
    <location>
        <begin position="7"/>
        <end position="107"/>
    </location>
</feature>